<feature type="compositionally biased region" description="Low complexity" evidence="1">
    <location>
        <begin position="250"/>
        <end position="288"/>
    </location>
</feature>
<sequence length="652" mass="69694">MPRDKETDNAPPSGQLKRPPLNHRDSGSQSDGTNNTGGPSHQHRVKSHQKHHHVGRFNTRVPSTKAFHKHANAHGPPPKLTRRQTSGPASPAEVERPPHRRATSEVKLQGQSTSANIPKSLSHTSLKRNRSQAEVAKRTKSSDKLKRAPSGTGVHRHTAKTSKTQVRFDLGSDDPDDEWIDASGSNSPYISRKSSINNSVQPSLRPTTEMSQPVAPSALSQTQQLQQQKEEEEVVKQQPQTRPHEEPQTQLRHGQQGRQGLQGLQQQQQQEQQQQLSDEQQQQQQQHSPASVASKATSQHKEYLTSRLLQRTPPQSAPPKMTVEIAKGAPAQVTRSVSSTDGAAAALASSSNQQDLISRFVDAPTPGLASQGSFYQQPVQSTSQSLEDATGDTKTNAASQGFNLQQSEPEALATSGMDMDASALVPSSSRGTAALPAEKSRTQQKLNLQRASSVLEPSHGLAGVGGVVGSSPLVCVSGSGGYDGGNSRDPRIGRLLERTGMEYLVVRRYQNPVARSLNRLSRLPGMEKIRRVPRVPANTVVNGKRGHLSTEANIRHTRNVSMPDVRQTASKTGDSIRVANGASSTFEGVAGSQVGEQASGVGMAGAEEVDGVSDLLRNLWEKPTEVKVNGNVSAAAAAAAAAAGIIIGANVS</sequence>
<feature type="compositionally biased region" description="Polar residues" evidence="1">
    <location>
        <begin position="27"/>
        <end position="39"/>
    </location>
</feature>
<proteinExistence type="predicted"/>
<dbReference type="PANTHER" id="PTHR22794">
    <property type="entry name" value="THAP DOMAIN PROTEIN 11"/>
    <property type="match status" value="1"/>
</dbReference>
<dbReference type="VEuPathDB" id="FungiDB:CPUR_04013"/>
<dbReference type="HOGENOM" id="CLU_016311_1_0_1"/>
<feature type="region of interest" description="Disordered" evidence="1">
    <location>
        <begin position="368"/>
        <end position="404"/>
    </location>
</feature>
<evidence type="ECO:0000313" key="3">
    <source>
        <dbReference type="Proteomes" id="UP000016801"/>
    </source>
</evidence>
<dbReference type="eggNOG" id="ENOG502QSCZ">
    <property type="taxonomic scope" value="Eukaryota"/>
</dbReference>
<keyword evidence="3" id="KW-1185">Reference proteome</keyword>
<dbReference type="AlphaFoldDB" id="M1W5W8"/>
<reference evidence="2 3" key="1">
    <citation type="journal article" date="2013" name="PLoS Genet.">
        <title>Plant-symbiotic fungi as chemical engineers: Multi-genome analysis of the Clavicipitaceae reveals dynamics of alkaloid loci.</title>
        <authorList>
            <person name="Schardl C.L."/>
            <person name="Young C.A."/>
            <person name="Hesse U."/>
            <person name="Amyotte S.G."/>
            <person name="Andreeva K."/>
            <person name="Calie P.J."/>
            <person name="Fleetwood D.J."/>
            <person name="Haws D.C."/>
            <person name="Moore N."/>
            <person name="Oeser B."/>
            <person name="Panaccione D.G."/>
            <person name="Schweri K.K."/>
            <person name="Voisey C.R."/>
            <person name="Farman M.L."/>
            <person name="Jaromczyk J.W."/>
            <person name="Roe B.A."/>
            <person name="O'Sullivan D.M."/>
            <person name="Scott B."/>
            <person name="Tudzynski P."/>
            <person name="An Z."/>
            <person name="Arnaoudova E.G."/>
            <person name="Bullock C.T."/>
            <person name="Charlton N.D."/>
            <person name="Chen L."/>
            <person name="Cox M."/>
            <person name="Dinkins R.D."/>
            <person name="Florea S."/>
            <person name="Glenn A.E."/>
            <person name="Gordon A."/>
            <person name="Gueldener U."/>
            <person name="Harris D.R."/>
            <person name="Hollin W."/>
            <person name="Jaromczyk J."/>
            <person name="Johnson R.D."/>
            <person name="Khan A.K."/>
            <person name="Leistner E."/>
            <person name="Leuchtmann A."/>
            <person name="Li C."/>
            <person name="Liu J."/>
            <person name="Liu J."/>
            <person name="Liu M."/>
            <person name="Mace W."/>
            <person name="Machado C."/>
            <person name="Nagabhyru P."/>
            <person name="Pan J."/>
            <person name="Schmid J."/>
            <person name="Sugawara K."/>
            <person name="Steiner U."/>
            <person name="Takach J.E."/>
            <person name="Tanaka E."/>
            <person name="Webb J.S."/>
            <person name="Wilson E.V."/>
            <person name="Wiseman J.L."/>
            <person name="Yoshida R."/>
            <person name="Zeng Z."/>
        </authorList>
    </citation>
    <scope>NUCLEOTIDE SEQUENCE [LARGE SCALE GENOMIC DNA]</scope>
    <source>
        <strain evidence="2 3">20.1</strain>
    </source>
</reference>
<gene>
    <name evidence="2" type="ORF">CPUR_04013</name>
</gene>
<feature type="compositionally biased region" description="Polar residues" evidence="1">
    <location>
        <begin position="183"/>
        <end position="211"/>
    </location>
</feature>
<dbReference type="GO" id="GO:0031931">
    <property type="term" value="C:TORC1 complex"/>
    <property type="evidence" value="ECO:0007669"/>
    <property type="project" value="TreeGrafter"/>
</dbReference>
<evidence type="ECO:0000256" key="1">
    <source>
        <dbReference type="SAM" id="MobiDB-lite"/>
    </source>
</evidence>
<feature type="compositionally biased region" description="Basic and acidic residues" evidence="1">
    <location>
        <begin position="135"/>
        <end position="146"/>
    </location>
</feature>
<feature type="compositionally biased region" description="Acidic residues" evidence="1">
    <location>
        <begin position="171"/>
        <end position="180"/>
    </location>
</feature>
<dbReference type="EMBL" id="CAGA01000019">
    <property type="protein sequence ID" value="CCE30165.1"/>
    <property type="molecule type" value="Genomic_DNA"/>
</dbReference>
<name>M1W5W8_CLAP2</name>
<organism evidence="2 3">
    <name type="scientific">Claviceps purpurea (strain 20.1)</name>
    <name type="common">Ergot fungus</name>
    <name type="synonym">Sphacelia segetum</name>
    <dbReference type="NCBI Taxonomy" id="1111077"/>
    <lineage>
        <taxon>Eukaryota</taxon>
        <taxon>Fungi</taxon>
        <taxon>Dikarya</taxon>
        <taxon>Ascomycota</taxon>
        <taxon>Pezizomycotina</taxon>
        <taxon>Sordariomycetes</taxon>
        <taxon>Hypocreomycetidae</taxon>
        <taxon>Hypocreales</taxon>
        <taxon>Clavicipitaceae</taxon>
        <taxon>Claviceps</taxon>
    </lineage>
</organism>
<dbReference type="OrthoDB" id="5430106at2759"/>
<protein>
    <submittedName>
        <fullName evidence="2">Uncharacterized protein</fullName>
    </submittedName>
</protein>
<dbReference type="PANTHER" id="PTHR22794:SF2">
    <property type="entry name" value="THAP DOMAIN-CONTAINING PROTEIN 11"/>
    <property type="match status" value="1"/>
</dbReference>
<evidence type="ECO:0000313" key="2">
    <source>
        <dbReference type="EMBL" id="CCE30165.1"/>
    </source>
</evidence>
<dbReference type="STRING" id="1111077.M1W5W8"/>
<feature type="compositionally biased region" description="Polar residues" evidence="1">
    <location>
        <begin position="109"/>
        <end position="124"/>
    </location>
</feature>
<comment type="caution">
    <text evidence="2">The sequence shown here is derived from an EMBL/GenBank/DDBJ whole genome shotgun (WGS) entry which is preliminary data.</text>
</comment>
<feature type="compositionally biased region" description="Basic residues" evidence="1">
    <location>
        <begin position="41"/>
        <end position="55"/>
    </location>
</feature>
<feature type="region of interest" description="Disordered" evidence="1">
    <location>
        <begin position="1"/>
        <end position="352"/>
    </location>
</feature>
<feature type="compositionally biased region" description="Low complexity" evidence="1">
    <location>
        <begin position="215"/>
        <end position="227"/>
    </location>
</feature>
<feature type="compositionally biased region" description="Low complexity" evidence="1">
    <location>
        <begin position="338"/>
        <end position="351"/>
    </location>
</feature>
<dbReference type="Proteomes" id="UP000016801">
    <property type="component" value="Unassembled WGS sequence"/>
</dbReference>
<accession>M1W5W8</accession>
<dbReference type="PhylomeDB" id="M1W5W8"/>
<dbReference type="GO" id="GO:0000329">
    <property type="term" value="C:fungal-type vacuole membrane"/>
    <property type="evidence" value="ECO:0007669"/>
    <property type="project" value="TreeGrafter"/>
</dbReference>